<keyword evidence="6" id="KW-0805">Transcription regulation</keyword>
<dbReference type="AlphaFoldDB" id="A0A8R2A725"/>
<evidence type="ECO:0000256" key="6">
    <source>
        <dbReference type="ARBA" id="ARBA00023015"/>
    </source>
</evidence>
<evidence type="ECO:0000256" key="11">
    <source>
        <dbReference type="ARBA" id="ARBA00023306"/>
    </source>
</evidence>
<accession>A0A8R2A725</accession>
<feature type="domain" description="THAP-type" evidence="13">
    <location>
        <begin position="1"/>
        <end position="81"/>
    </location>
</feature>
<keyword evidence="5" id="KW-0862">Zinc</keyword>
<dbReference type="InterPro" id="IPR006612">
    <property type="entry name" value="THAP_Znf"/>
</dbReference>
<evidence type="ECO:0000256" key="4">
    <source>
        <dbReference type="ARBA" id="ARBA00022771"/>
    </source>
</evidence>
<dbReference type="Gene3D" id="6.20.210.20">
    <property type="entry name" value="THAP domain"/>
    <property type="match status" value="1"/>
</dbReference>
<keyword evidence="7" id="KW-0175">Coiled coil</keyword>
<keyword evidence="8 12" id="KW-0238">DNA-binding</keyword>
<keyword evidence="9" id="KW-0804">Transcription</keyword>
<dbReference type="RefSeq" id="XP_003242945.1">
    <property type="nucleotide sequence ID" value="XM_003242897.3"/>
</dbReference>
<evidence type="ECO:0000256" key="3">
    <source>
        <dbReference type="ARBA" id="ARBA00022723"/>
    </source>
</evidence>
<keyword evidence="4 12" id="KW-0863">Zinc-finger</keyword>
<dbReference type="PROSITE" id="PS50950">
    <property type="entry name" value="ZF_THAP"/>
    <property type="match status" value="1"/>
</dbReference>
<dbReference type="PANTHER" id="PTHR46600:SF1">
    <property type="entry name" value="THAP DOMAIN-CONTAINING PROTEIN 1"/>
    <property type="match status" value="1"/>
</dbReference>
<evidence type="ECO:0000313" key="14">
    <source>
        <dbReference type="EnsemblMetazoa" id="XP_003242945.1"/>
    </source>
</evidence>
<dbReference type="Proteomes" id="UP000007819">
    <property type="component" value="Chromosome A1"/>
</dbReference>
<dbReference type="SMART" id="SM00980">
    <property type="entry name" value="THAP"/>
    <property type="match status" value="1"/>
</dbReference>
<evidence type="ECO:0000256" key="7">
    <source>
        <dbReference type="ARBA" id="ARBA00023054"/>
    </source>
</evidence>
<dbReference type="PANTHER" id="PTHR46600">
    <property type="entry name" value="THAP DOMAIN-CONTAINING"/>
    <property type="match status" value="1"/>
</dbReference>
<name>A0A8R2A725_ACYPI</name>
<dbReference type="GO" id="GO:0005654">
    <property type="term" value="C:nucleoplasm"/>
    <property type="evidence" value="ECO:0007669"/>
    <property type="project" value="UniProtKB-SubCell"/>
</dbReference>
<dbReference type="EnsemblMetazoa" id="XM_003242897.4">
    <property type="protein sequence ID" value="XP_003242945.1"/>
    <property type="gene ID" value="LOC100571813"/>
</dbReference>
<keyword evidence="10" id="KW-0539">Nucleus</keyword>
<dbReference type="KEGG" id="api:100571813"/>
<keyword evidence="11" id="KW-0131">Cell cycle</keyword>
<keyword evidence="3" id="KW-0479">Metal-binding</keyword>
<evidence type="ECO:0000259" key="13">
    <source>
        <dbReference type="PROSITE" id="PS50950"/>
    </source>
</evidence>
<organism evidence="14 15">
    <name type="scientific">Acyrthosiphon pisum</name>
    <name type="common">Pea aphid</name>
    <dbReference type="NCBI Taxonomy" id="7029"/>
    <lineage>
        <taxon>Eukaryota</taxon>
        <taxon>Metazoa</taxon>
        <taxon>Ecdysozoa</taxon>
        <taxon>Arthropoda</taxon>
        <taxon>Hexapoda</taxon>
        <taxon>Insecta</taxon>
        <taxon>Pterygota</taxon>
        <taxon>Neoptera</taxon>
        <taxon>Paraneoptera</taxon>
        <taxon>Hemiptera</taxon>
        <taxon>Sternorrhyncha</taxon>
        <taxon>Aphidomorpha</taxon>
        <taxon>Aphidoidea</taxon>
        <taxon>Aphididae</taxon>
        <taxon>Macrosiphini</taxon>
        <taxon>Acyrthosiphon</taxon>
    </lineage>
</organism>
<sequence>MGLACCVDSCQIEANSWNTQLYSFPLNSTLYNKWVAAIKKYDQIEYRRNLRICSRHFKLQDREKSSFGRSKLKLGAIPSIFVHNQKSILKNIENIKNCTTSPVEIISKKTLELLVHNGVFTDEDLEARLKREKCWNEYLDGYYENEKQLFEQNLNHLKRLYEDSQNSIIPELFSIQLKLLKLK</sequence>
<dbReference type="SUPFAM" id="SSF57716">
    <property type="entry name" value="Glucocorticoid receptor-like (DNA-binding domain)"/>
    <property type="match status" value="1"/>
</dbReference>
<dbReference type="InterPro" id="IPR026516">
    <property type="entry name" value="THAP1/10"/>
</dbReference>
<evidence type="ECO:0000256" key="12">
    <source>
        <dbReference type="PROSITE-ProRule" id="PRU00309"/>
    </source>
</evidence>
<dbReference type="GO" id="GO:0008270">
    <property type="term" value="F:zinc ion binding"/>
    <property type="evidence" value="ECO:0007669"/>
    <property type="project" value="UniProtKB-KW"/>
</dbReference>
<evidence type="ECO:0000256" key="8">
    <source>
        <dbReference type="ARBA" id="ARBA00023125"/>
    </source>
</evidence>
<dbReference type="OrthoDB" id="6608264at2759"/>
<reference evidence="15" key="1">
    <citation type="submission" date="2010-06" db="EMBL/GenBank/DDBJ databases">
        <authorList>
            <person name="Jiang H."/>
            <person name="Abraham K."/>
            <person name="Ali S."/>
            <person name="Alsbrooks S.L."/>
            <person name="Anim B.N."/>
            <person name="Anosike U.S."/>
            <person name="Attaway T."/>
            <person name="Bandaranaike D.P."/>
            <person name="Battles P.K."/>
            <person name="Bell S.N."/>
            <person name="Bell A.V."/>
            <person name="Beltran B."/>
            <person name="Bickham C."/>
            <person name="Bustamante Y."/>
            <person name="Caleb T."/>
            <person name="Canada A."/>
            <person name="Cardenas V."/>
            <person name="Carter K."/>
            <person name="Chacko J."/>
            <person name="Chandrabose M.N."/>
            <person name="Chavez D."/>
            <person name="Chavez A."/>
            <person name="Chen L."/>
            <person name="Chu H.-S."/>
            <person name="Claassen K.J."/>
            <person name="Cockrell R."/>
            <person name="Collins M."/>
            <person name="Cooper J.A."/>
            <person name="Cree A."/>
            <person name="Curry S.M."/>
            <person name="Da Y."/>
            <person name="Dao M.D."/>
            <person name="Das B."/>
            <person name="Davila M.-L."/>
            <person name="Davy-Carroll L."/>
            <person name="Denson S."/>
            <person name="Dinh H."/>
            <person name="Ebong V.E."/>
            <person name="Edwards J.R."/>
            <person name="Egan A."/>
            <person name="El-Daye J."/>
            <person name="Escobedo L."/>
            <person name="Fernandez S."/>
            <person name="Fernando P.R."/>
            <person name="Flagg N."/>
            <person name="Forbes L.D."/>
            <person name="Fowler R.G."/>
            <person name="Fu Q."/>
            <person name="Gabisi R.A."/>
            <person name="Ganer J."/>
            <person name="Garbino Pronczuk A."/>
            <person name="Garcia R.M."/>
            <person name="Garner T."/>
            <person name="Garrett T.E."/>
            <person name="Gonzalez D.A."/>
            <person name="Hamid H."/>
            <person name="Hawkins E.S."/>
            <person name="Hirani K."/>
            <person name="Hogues M.E."/>
            <person name="Hollins B."/>
            <person name="Hsiao C.-H."/>
            <person name="Jabil R."/>
            <person name="James M.L."/>
            <person name="Jhangiani S.N."/>
            <person name="Johnson B."/>
            <person name="Johnson Q."/>
            <person name="Joshi V."/>
            <person name="Kalu J.B."/>
            <person name="Kam C."/>
            <person name="Kashfia A."/>
            <person name="Keebler J."/>
            <person name="Kisamo H."/>
            <person name="Kovar C.L."/>
            <person name="Lago L.A."/>
            <person name="Lai C.-Y."/>
            <person name="Laidlaw J."/>
            <person name="Lara F."/>
            <person name="Le T.-K."/>
            <person name="Lee S.L."/>
            <person name="Legall F.H."/>
            <person name="Lemon S.J."/>
            <person name="Lewis L.R."/>
            <person name="Li B."/>
            <person name="Liu Y."/>
            <person name="Liu Y.-S."/>
            <person name="Lopez J."/>
            <person name="Lozado R.J."/>
            <person name="Lu J."/>
            <person name="Madu R.C."/>
            <person name="Maheshwari M."/>
            <person name="Maheshwari R."/>
            <person name="Malloy K."/>
            <person name="Martinez E."/>
            <person name="Mathew T."/>
            <person name="Mercado I.C."/>
            <person name="Mercado C."/>
            <person name="Meyer B."/>
            <person name="Montgomery K."/>
            <person name="Morgan M.B."/>
            <person name="Munidasa M."/>
            <person name="Nazareth L.V."/>
            <person name="Nelson J."/>
            <person name="Ng B.M."/>
            <person name="Nguyen N.B."/>
            <person name="Nguyen P.Q."/>
            <person name="Nguyen T."/>
            <person name="Obregon M."/>
            <person name="Okwuonu G.O."/>
            <person name="Onwere C.G."/>
            <person name="Orozco G."/>
            <person name="Parra A."/>
            <person name="Patel S."/>
            <person name="Patil S."/>
            <person name="Perez A."/>
            <person name="Perez Y."/>
            <person name="Pham C."/>
            <person name="Primus E.L."/>
            <person name="Pu L.-L."/>
            <person name="Puazo M."/>
            <person name="Qin X."/>
            <person name="Quiroz J.B."/>
            <person name="Reese J."/>
            <person name="Richards S."/>
            <person name="Rives C.M."/>
            <person name="Robberts R."/>
            <person name="Ruiz S.J."/>
            <person name="Ruiz M.J."/>
            <person name="Santibanez J."/>
            <person name="Schneider B.W."/>
            <person name="Sisson I."/>
            <person name="Smith M."/>
            <person name="Sodergren E."/>
            <person name="Song X.-Z."/>
            <person name="Song B.B."/>
            <person name="Summersgill H."/>
            <person name="Thelus R."/>
            <person name="Thornton R.D."/>
            <person name="Trejos Z.Y."/>
            <person name="Usmani K."/>
            <person name="Vattathil S."/>
            <person name="Villasana D."/>
            <person name="Walker D.L."/>
            <person name="Wang S."/>
            <person name="Wang K."/>
            <person name="White C.S."/>
            <person name="Williams A.C."/>
            <person name="Williamson J."/>
            <person name="Wilson K."/>
            <person name="Woghiren I.O."/>
            <person name="Woodworth J.R."/>
            <person name="Worley K.C."/>
            <person name="Wright R.A."/>
            <person name="Wu W."/>
            <person name="Young L."/>
            <person name="Zhang L."/>
            <person name="Zhang J."/>
            <person name="Zhu Y."/>
            <person name="Muzny D.M."/>
            <person name="Weinstock G."/>
            <person name="Gibbs R.A."/>
        </authorList>
    </citation>
    <scope>NUCLEOTIDE SEQUENCE [LARGE SCALE GENOMIC DNA]</scope>
    <source>
        <strain evidence="15">LSR1</strain>
    </source>
</reference>
<keyword evidence="15" id="KW-1185">Reference proteome</keyword>
<evidence type="ECO:0000313" key="15">
    <source>
        <dbReference type="Proteomes" id="UP000007819"/>
    </source>
</evidence>
<protein>
    <recommendedName>
        <fullName evidence="13">THAP-type domain-containing protein</fullName>
    </recommendedName>
</protein>
<comment type="subcellular location">
    <subcellularLocation>
        <location evidence="1">Nucleus</location>
        <location evidence="1">Nucleoplasm</location>
    </subcellularLocation>
</comment>
<comment type="similarity">
    <text evidence="2">Belongs to the THAP1 family.</text>
</comment>
<dbReference type="InterPro" id="IPR038441">
    <property type="entry name" value="THAP_Znf_sf"/>
</dbReference>
<proteinExistence type="inferred from homology"/>
<dbReference type="Pfam" id="PF05485">
    <property type="entry name" value="THAP"/>
    <property type="match status" value="1"/>
</dbReference>
<evidence type="ECO:0000256" key="5">
    <source>
        <dbReference type="ARBA" id="ARBA00022833"/>
    </source>
</evidence>
<dbReference type="SMART" id="SM00692">
    <property type="entry name" value="DM3"/>
    <property type="match status" value="1"/>
</dbReference>
<evidence type="ECO:0000256" key="10">
    <source>
        <dbReference type="ARBA" id="ARBA00023242"/>
    </source>
</evidence>
<dbReference type="GO" id="GO:0043565">
    <property type="term" value="F:sequence-specific DNA binding"/>
    <property type="evidence" value="ECO:0007669"/>
    <property type="project" value="InterPro"/>
</dbReference>
<dbReference type="GeneID" id="100571813"/>
<reference evidence="14" key="2">
    <citation type="submission" date="2022-06" db="UniProtKB">
        <authorList>
            <consortium name="EnsemblMetazoa"/>
        </authorList>
    </citation>
    <scope>IDENTIFICATION</scope>
</reference>
<evidence type="ECO:0000256" key="2">
    <source>
        <dbReference type="ARBA" id="ARBA00006177"/>
    </source>
</evidence>
<evidence type="ECO:0000256" key="1">
    <source>
        <dbReference type="ARBA" id="ARBA00004642"/>
    </source>
</evidence>
<evidence type="ECO:0000256" key="9">
    <source>
        <dbReference type="ARBA" id="ARBA00023163"/>
    </source>
</evidence>